<dbReference type="InterPro" id="IPR020103">
    <property type="entry name" value="PsdUridine_synth_cat_dom_sf"/>
</dbReference>
<dbReference type="InterPro" id="IPR001406">
    <property type="entry name" value="PsdUridine_synth_TruA"/>
</dbReference>
<sequence length="259" mass="29301">MARYKVILAYDGTHFQGFQRQAGARTVQAEVEKALRSLGWGEESLLSSGRTDTGVHASGQVIAFDLDWRHSLEALRNALNARLPEDVAAKQVEEVPGDFHPRFNAIERAYLYRIIVAETRDPLRERYAWRLWPPLEAPEALQSAAQALCGTHDFSAFGTPPVEGGSTLRHIYQAEWRENGDEWLFEVRGNAFLYHMVRRMVWAQVQVGLNRLSLADFLEAVQQARPLPPGLAPAHGLVLTGVRYAENRQEAKNWMRSLL</sequence>
<dbReference type="OrthoDB" id="9811823at2"/>
<gene>
    <name evidence="4 9" type="primary">truA</name>
    <name evidence="9" type="ordered locus">ANT_10330</name>
</gene>
<evidence type="ECO:0000256" key="7">
    <source>
        <dbReference type="RuleBase" id="RU003792"/>
    </source>
</evidence>
<dbReference type="Gene3D" id="3.30.70.660">
    <property type="entry name" value="Pseudouridine synthase I, catalytic domain, C-terminal subdomain"/>
    <property type="match status" value="1"/>
</dbReference>
<dbReference type="Gene3D" id="3.30.70.580">
    <property type="entry name" value="Pseudouridine synthase I, catalytic domain, N-terminal subdomain"/>
    <property type="match status" value="1"/>
</dbReference>
<name>E8N3Q3_ANATU</name>
<dbReference type="GO" id="GO:0003723">
    <property type="term" value="F:RNA binding"/>
    <property type="evidence" value="ECO:0007669"/>
    <property type="project" value="InterPro"/>
</dbReference>
<comment type="function">
    <text evidence="4">Formation of pseudouridine at positions 38, 39 and 40 in the anticodon stem and loop of transfer RNAs.</text>
</comment>
<evidence type="ECO:0000256" key="2">
    <source>
        <dbReference type="ARBA" id="ARBA00022694"/>
    </source>
</evidence>
<dbReference type="FunCoup" id="E8N3Q3">
    <property type="interactions" value="419"/>
</dbReference>
<keyword evidence="2 4" id="KW-0819">tRNA processing</keyword>
<protein>
    <recommendedName>
        <fullName evidence="4">tRNA pseudouridine synthase A</fullName>
        <ecNumber evidence="4">5.4.99.12</ecNumber>
    </recommendedName>
    <alternativeName>
        <fullName evidence="4">tRNA pseudouridine(38-40) synthase</fullName>
    </alternativeName>
    <alternativeName>
        <fullName evidence="4">tRNA pseudouridylate synthase I</fullName>
    </alternativeName>
    <alternativeName>
        <fullName evidence="4">tRNA-uridine isomerase I</fullName>
    </alternativeName>
</protein>
<comment type="catalytic activity">
    <reaction evidence="4 7">
        <text>uridine(38/39/40) in tRNA = pseudouridine(38/39/40) in tRNA</text>
        <dbReference type="Rhea" id="RHEA:22376"/>
        <dbReference type="Rhea" id="RHEA-COMP:10085"/>
        <dbReference type="Rhea" id="RHEA-COMP:10087"/>
        <dbReference type="ChEBI" id="CHEBI:65314"/>
        <dbReference type="ChEBI" id="CHEBI:65315"/>
        <dbReference type="EC" id="5.4.99.12"/>
    </reaction>
</comment>
<feature type="active site" description="Nucleophile" evidence="4 5">
    <location>
        <position position="52"/>
    </location>
</feature>
<dbReference type="HOGENOM" id="CLU_014673_0_2_0"/>
<evidence type="ECO:0000256" key="5">
    <source>
        <dbReference type="PIRSR" id="PIRSR001430-1"/>
    </source>
</evidence>
<dbReference type="InParanoid" id="E8N3Q3"/>
<evidence type="ECO:0000256" key="3">
    <source>
        <dbReference type="ARBA" id="ARBA00023235"/>
    </source>
</evidence>
<dbReference type="SUPFAM" id="SSF55120">
    <property type="entry name" value="Pseudouridine synthase"/>
    <property type="match status" value="1"/>
</dbReference>
<keyword evidence="3 4" id="KW-0413">Isomerase</keyword>
<dbReference type="EMBL" id="AP012029">
    <property type="protein sequence ID" value="BAJ63067.1"/>
    <property type="molecule type" value="Genomic_DNA"/>
</dbReference>
<proteinExistence type="inferred from homology"/>
<comment type="subunit">
    <text evidence="4">Homodimer.</text>
</comment>
<dbReference type="STRING" id="926569.ANT_10330"/>
<dbReference type="InterPro" id="IPR020097">
    <property type="entry name" value="PsdUridine_synth_TruA_a/b_dom"/>
</dbReference>
<dbReference type="InterPro" id="IPR020095">
    <property type="entry name" value="PsdUridine_synth_TruA_C"/>
</dbReference>
<keyword evidence="10" id="KW-1185">Reference proteome</keyword>
<dbReference type="AlphaFoldDB" id="E8N3Q3"/>
<dbReference type="EC" id="5.4.99.12" evidence="4"/>
<reference evidence="9 10" key="1">
    <citation type="submission" date="2010-12" db="EMBL/GenBank/DDBJ databases">
        <title>Whole genome sequence of Anaerolinea thermophila UNI-1.</title>
        <authorList>
            <person name="Narita-Yamada S."/>
            <person name="Kishi E."/>
            <person name="Watanabe Y."/>
            <person name="Takasaki K."/>
            <person name="Ankai A."/>
            <person name="Oguchi A."/>
            <person name="Fukui S."/>
            <person name="Takahashi M."/>
            <person name="Yashiro I."/>
            <person name="Hosoyama A."/>
            <person name="Sekiguchi Y."/>
            <person name="Hanada S."/>
            <person name="Fujita N."/>
        </authorList>
    </citation>
    <scope>NUCLEOTIDE SEQUENCE [LARGE SCALE GENOMIC DNA]</scope>
    <source>
        <strain evidence="10">DSM 14523 / JCM 11388 / NBRC 100420 / UNI-1</strain>
    </source>
</reference>
<dbReference type="NCBIfam" id="TIGR00071">
    <property type="entry name" value="hisT_truA"/>
    <property type="match status" value="1"/>
</dbReference>
<feature type="domain" description="Pseudouridine synthase I TruA alpha/beta" evidence="8">
    <location>
        <begin position="9"/>
        <end position="104"/>
    </location>
</feature>
<evidence type="ECO:0000259" key="8">
    <source>
        <dbReference type="Pfam" id="PF01416"/>
    </source>
</evidence>
<dbReference type="Proteomes" id="UP000008922">
    <property type="component" value="Chromosome"/>
</dbReference>
<dbReference type="RefSeq" id="WP_013559458.1">
    <property type="nucleotide sequence ID" value="NC_014960.1"/>
</dbReference>
<feature type="binding site" evidence="4 6">
    <location>
        <position position="110"/>
    </location>
    <ligand>
        <name>substrate</name>
    </ligand>
</feature>
<evidence type="ECO:0000256" key="6">
    <source>
        <dbReference type="PIRSR" id="PIRSR001430-2"/>
    </source>
</evidence>
<dbReference type="PANTHER" id="PTHR11142">
    <property type="entry name" value="PSEUDOURIDYLATE SYNTHASE"/>
    <property type="match status" value="1"/>
</dbReference>
<dbReference type="HAMAP" id="MF_00171">
    <property type="entry name" value="TruA"/>
    <property type="match status" value="1"/>
</dbReference>
<dbReference type="eggNOG" id="COG0101">
    <property type="taxonomic scope" value="Bacteria"/>
</dbReference>
<dbReference type="GO" id="GO:0160147">
    <property type="term" value="F:tRNA pseudouridine(38-40) synthase activity"/>
    <property type="evidence" value="ECO:0007669"/>
    <property type="project" value="UniProtKB-EC"/>
</dbReference>
<dbReference type="PANTHER" id="PTHR11142:SF0">
    <property type="entry name" value="TRNA PSEUDOURIDINE SYNTHASE-LIKE 1"/>
    <property type="match status" value="1"/>
</dbReference>
<organism evidence="9 10">
    <name type="scientific">Anaerolinea thermophila (strain DSM 14523 / JCM 11388 / NBRC 100420 / UNI-1)</name>
    <dbReference type="NCBI Taxonomy" id="926569"/>
    <lineage>
        <taxon>Bacteria</taxon>
        <taxon>Bacillati</taxon>
        <taxon>Chloroflexota</taxon>
        <taxon>Anaerolineae</taxon>
        <taxon>Anaerolineales</taxon>
        <taxon>Anaerolineaceae</taxon>
        <taxon>Anaerolinea</taxon>
    </lineage>
</organism>
<dbReference type="GO" id="GO:0031119">
    <property type="term" value="P:tRNA pseudouridine synthesis"/>
    <property type="evidence" value="ECO:0007669"/>
    <property type="project" value="UniProtKB-UniRule"/>
</dbReference>
<dbReference type="FunFam" id="3.30.70.580:FF:000001">
    <property type="entry name" value="tRNA pseudouridine synthase A"/>
    <property type="match status" value="1"/>
</dbReference>
<dbReference type="InterPro" id="IPR020094">
    <property type="entry name" value="TruA/RsuA/RluB/E/F_N"/>
</dbReference>
<evidence type="ECO:0000256" key="4">
    <source>
        <dbReference type="HAMAP-Rule" id="MF_00171"/>
    </source>
</evidence>
<evidence type="ECO:0000256" key="1">
    <source>
        <dbReference type="ARBA" id="ARBA00009375"/>
    </source>
</evidence>
<dbReference type="CDD" id="cd02570">
    <property type="entry name" value="PseudoU_synth_EcTruA"/>
    <property type="match status" value="1"/>
</dbReference>
<evidence type="ECO:0000313" key="10">
    <source>
        <dbReference type="Proteomes" id="UP000008922"/>
    </source>
</evidence>
<dbReference type="PIRSF" id="PIRSF001430">
    <property type="entry name" value="tRNA_psdUrid_synth"/>
    <property type="match status" value="1"/>
</dbReference>
<comment type="caution">
    <text evidence="4">Lacks conserved residue(s) required for the propagation of feature annotation.</text>
</comment>
<dbReference type="KEGG" id="atm:ANT_10330"/>
<evidence type="ECO:0000313" key="9">
    <source>
        <dbReference type="EMBL" id="BAJ63067.1"/>
    </source>
</evidence>
<accession>E8N3Q3</accession>
<dbReference type="Pfam" id="PF01416">
    <property type="entry name" value="PseudoU_synth_1"/>
    <property type="match status" value="2"/>
</dbReference>
<comment type="similarity">
    <text evidence="1 4 7">Belongs to the tRNA pseudouridine synthase TruA family.</text>
</comment>
<feature type="domain" description="Pseudouridine synthase I TruA alpha/beta" evidence="8">
    <location>
        <begin position="144"/>
        <end position="244"/>
    </location>
</feature>